<evidence type="ECO:0000256" key="2">
    <source>
        <dbReference type="ARBA" id="ARBA00022840"/>
    </source>
</evidence>
<feature type="binding site" evidence="5">
    <location>
        <position position="43"/>
    </location>
    <ligand>
        <name>ATP</name>
        <dbReference type="ChEBI" id="CHEBI:30616"/>
    </ligand>
</feature>
<dbReference type="InterPro" id="IPR011009">
    <property type="entry name" value="Kinase-like_dom_sf"/>
</dbReference>
<dbReference type="VEuPathDB" id="AmoebaDB:EIN_296460"/>
<dbReference type="Proteomes" id="UP000014680">
    <property type="component" value="Unassembled WGS sequence"/>
</dbReference>
<dbReference type="SUPFAM" id="SSF56112">
    <property type="entry name" value="Protein kinase-like (PK-like)"/>
    <property type="match status" value="1"/>
</dbReference>
<comment type="function">
    <text evidence="3">Required for proper chemotaxis and phagocytosis; proper spatiotemporal control of F-actin levels in chemotaxing cells. Negative regulator of the PI3K (phosphatidylinositol 3 kinase) pathway. Predominantly phosphorylates serines and threonines and tyrosines at a lower level.</text>
</comment>
<dbReference type="PROSITE" id="PS50011">
    <property type="entry name" value="PROTEIN_KINASE_DOM"/>
    <property type="match status" value="1"/>
</dbReference>
<evidence type="ECO:0000259" key="7">
    <source>
        <dbReference type="PROSITE" id="PS50011"/>
    </source>
</evidence>
<feature type="domain" description="Protein kinase" evidence="7">
    <location>
        <begin position="16"/>
        <end position="307"/>
    </location>
</feature>
<reference evidence="8 9" key="1">
    <citation type="submission" date="2012-10" db="EMBL/GenBank/DDBJ databases">
        <authorList>
            <person name="Zafar N."/>
            <person name="Inman J."/>
            <person name="Hall N."/>
            <person name="Lorenzi H."/>
            <person name="Caler E."/>
        </authorList>
    </citation>
    <scope>NUCLEOTIDE SEQUENCE [LARGE SCALE GENOMIC DNA]</scope>
    <source>
        <strain evidence="8 9">IP1</strain>
    </source>
</reference>
<dbReference type="EMBL" id="KB206986">
    <property type="protein sequence ID" value="ELP86336.1"/>
    <property type="molecule type" value="Genomic_DNA"/>
</dbReference>
<protein>
    <submittedName>
        <fullName evidence="8">Carbon catabolite-derepressing protein kinase, putative</fullName>
    </submittedName>
</protein>
<dbReference type="RefSeq" id="XP_004185682.1">
    <property type="nucleotide sequence ID" value="XM_004185634.1"/>
</dbReference>
<dbReference type="GeneID" id="14885322"/>
<dbReference type="InterPro" id="IPR036860">
    <property type="entry name" value="SH2_dom_sf"/>
</dbReference>
<keyword evidence="8" id="KW-0418">Kinase</keyword>
<organism evidence="8 9">
    <name type="scientific">Entamoeba invadens IP1</name>
    <dbReference type="NCBI Taxonomy" id="370355"/>
    <lineage>
        <taxon>Eukaryota</taxon>
        <taxon>Amoebozoa</taxon>
        <taxon>Evosea</taxon>
        <taxon>Archamoebae</taxon>
        <taxon>Mastigamoebida</taxon>
        <taxon>Entamoebidae</taxon>
        <taxon>Entamoeba</taxon>
    </lineage>
</organism>
<dbReference type="Gene3D" id="3.30.200.20">
    <property type="entry name" value="Phosphorylase Kinase, domain 1"/>
    <property type="match status" value="1"/>
</dbReference>
<dbReference type="InterPro" id="IPR000980">
    <property type="entry name" value="SH2"/>
</dbReference>
<dbReference type="SMART" id="SM00252">
    <property type="entry name" value="SH2"/>
    <property type="match status" value="1"/>
</dbReference>
<dbReference type="SMART" id="SM00220">
    <property type="entry name" value="S_TKc"/>
    <property type="match status" value="1"/>
</dbReference>
<dbReference type="OMA" id="GICNILH"/>
<dbReference type="InterPro" id="IPR017441">
    <property type="entry name" value="Protein_kinase_ATP_BS"/>
</dbReference>
<proteinExistence type="predicted"/>
<dbReference type="Pfam" id="PF00017">
    <property type="entry name" value="SH2"/>
    <property type="match status" value="1"/>
</dbReference>
<accession>L7FMG0</accession>
<keyword evidence="2 5" id="KW-0067">ATP-binding</keyword>
<keyword evidence="9" id="KW-1185">Reference proteome</keyword>
<dbReference type="PROSITE" id="PS00107">
    <property type="entry name" value="PROTEIN_KINASE_ATP"/>
    <property type="match status" value="1"/>
</dbReference>
<dbReference type="InterPro" id="IPR051681">
    <property type="entry name" value="Ser/Thr_Kinases-Pseudokinases"/>
</dbReference>
<evidence type="ECO:0000313" key="8">
    <source>
        <dbReference type="EMBL" id="ELP86336.1"/>
    </source>
</evidence>
<dbReference type="Pfam" id="PF00069">
    <property type="entry name" value="Pkinase"/>
    <property type="match status" value="1"/>
</dbReference>
<keyword evidence="1 5" id="KW-0547">Nucleotide-binding</keyword>
<dbReference type="InterPro" id="IPR008271">
    <property type="entry name" value="Ser/Thr_kinase_AS"/>
</dbReference>
<evidence type="ECO:0000313" key="9">
    <source>
        <dbReference type="Proteomes" id="UP000014680"/>
    </source>
</evidence>
<evidence type="ECO:0000259" key="6">
    <source>
        <dbReference type="PROSITE" id="PS50001"/>
    </source>
</evidence>
<evidence type="ECO:0000256" key="4">
    <source>
        <dbReference type="PROSITE-ProRule" id="PRU00191"/>
    </source>
</evidence>
<dbReference type="PANTHER" id="PTHR44329">
    <property type="entry name" value="SERINE/THREONINE-PROTEIN KINASE TNNI3K-RELATED"/>
    <property type="match status" value="1"/>
</dbReference>
<dbReference type="GO" id="GO:0005524">
    <property type="term" value="F:ATP binding"/>
    <property type="evidence" value="ECO:0007669"/>
    <property type="project" value="UniProtKB-UniRule"/>
</dbReference>
<name>L7FMG0_ENTIV</name>
<dbReference type="Gene3D" id="1.10.510.10">
    <property type="entry name" value="Transferase(Phosphotransferase) domain 1"/>
    <property type="match status" value="1"/>
</dbReference>
<gene>
    <name evidence="8" type="ORF">EIN_296460</name>
</gene>
<dbReference type="PROSITE" id="PS50001">
    <property type="entry name" value="SH2"/>
    <property type="match status" value="1"/>
</dbReference>
<dbReference type="AlphaFoldDB" id="L7FMG0"/>
<evidence type="ECO:0000256" key="3">
    <source>
        <dbReference type="ARBA" id="ARBA00025089"/>
    </source>
</evidence>
<dbReference type="PANTHER" id="PTHR44329:SF53">
    <property type="entry name" value="DUAL SPECIFICITY PROTEIN KINASE SHKD"/>
    <property type="match status" value="1"/>
</dbReference>
<dbReference type="OrthoDB" id="4062651at2759"/>
<keyword evidence="4" id="KW-0727">SH2 domain</keyword>
<evidence type="ECO:0000256" key="5">
    <source>
        <dbReference type="PROSITE-ProRule" id="PRU10141"/>
    </source>
</evidence>
<dbReference type="PROSITE" id="PS00108">
    <property type="entry name" value="PROTEIN_KINASE_ST"/>
    <property type="match status" value="1"/>
</dbReference>
<evidence type="ECO:0000256" key="1">
    <source>
        <dbReference type="ARBA" id="ARBA00022741"/>
    </source>
</evidence>
<feature type="domain" description="SH2" evidence="6">
    <location>
        <begin position="402"/>
        <end position="481"/>
    </location>
</feature>
<keyword evidence="8" id="KW-0808">Transferase</keyword>
<dbReference type="SUPFAM" id="SSF55550">
    <property type="entry name" value="SH2 domain"/>
    <property type="match status" value="1"/>
</dbReference>
<sequence>MQDESIDLRREDLEIDTENDFLGEGSFGIVYKARLKGSVVAVKVPKDEISREVLASFRKEMELMKQSHSPNVVLFIGISKDGNNPIFVTEFVKSDLDHFVHDRDTLPIEYLKKKFDLSLKFDLFHQCCVGVQWLHNRLNLIHRDIKPANFLLDENFLVKVCDFGFAESVKESKHEDKGSPIYCAPEVMDYDGTHPYSKEIDIYSLGITMWELFYEGYPFGERPEIDTRERLIYELKRGVRPTLPITFVEKYGKDSSQKAILEYAQNTLGRFSIEIPRTVEDLIATCWDSDGKKRPDINQLTESVQKLKVECALGNATASEWWKKTFEKKGISEDSVLVEDFVKALQKAFKPKDTVIQLLKQNVGISNEVDLQRFEYLTASFGNFYNNKDAFKKMVEAYGSDWWFPFYSKEEAVSQLEGRVDGTFLVRESTSVKGSPFTISKRTRGKTTHVRINTRAVGKGLEYSVALQTSKTVHSDLCTLITALMAMSVISEPCTKESAPSQY</sequence>
<dbReference type="KEGG" id="eiv:EIN_296460"/>
<dbReference type="InterPro" id="IPR000719">
    <property type="entry name" value="Prot_kinase_dom"/>
</dbReference>
<dbReference type="GO" id="GO:0004674">
    <property type="term" value="F:protein serine/threonine kinase activity"/>
    <property type="evidence" value="ECO:0007669"/>
    <property type="project" value="TreeGrafter"/>
</dbReference>
<dbReference type="Gene3D" id="3.30.505.10">
    <property type="entry name" value="SH2 domain"/>
    <property type="match status" value="1"/>
</dbReference>